<sequence>MACIEAIQQKNNFNLAKALIHFYETRPSAIEKVLSVVKQMKPEIVTVVEQEVNHNDLS</sequence>
<dbReference type="PROSITE" id="PS50985">
    <property type="entry name" value="GRAS"/>
    <property type="match status" value="1"/>
</dbReference>
<protein>
    <submittedName>
        <fullName evidence="6">Uncharacterized protein</fullName>
    </submittedName>
</protein>
<evidence type="ECO:0000256" key="1">
    <source>
        <dbReference type="ARBA" id="ARBA00004123"/>
    </source>
</evidence>
<gene>
    <name evidence="6" type="ORF">C1H46_022509</name>
</gene>
<evidence type="ECO:0000256" key="5">
    <source>
        <dbReference type="PROSITE-ProRule" id="PRU01191"/>
    </source>
</evidence>
<accession>A0A540LZI8</accession>
<keyword evidence="4" id="KW-0539">Nucleus</keyword>
<dbReference type="Proteomes" id="UP000315295">
    <property type="component" value="Unassembled WGS sequence"/>
</dbReference>
<reference evidence="6 7" key="1">
    <citation type="journal article" date="2019" name="G3 (Bethesda)">
        <title>Sequencing of a Wild Apple (Malus baccata) Genome Unravels the Differences Between Cultivated and Wild Apple Species Regarding Disease Resistance and Cold Tolerance.</title>
        <authorList>
            <person name="Chen X."/>
        </authorList>
    </citation>
    <scope>NUCLEOTIDE SEQUENCE [LARGE SCALE GENOMIC DNA]</scope>
    <source>
        <strain evidence="7">cv. Shandingzi</strain>
        <tissue evidence="6">Leaves</tissue>
    </source>
</reference>
<dbReference type="AlphaFoldDB" id="A0A540LZI8"/>
<dbReference type="GO" id="GO:0005634">
    <property type="term" value="C:nucleus"/>
    <property type="evidence" value="ECO:0007669"/>
    <property type="project" value="UniProtKB-SubCell"/>
</dbReference>
<keyword evidence="2" id="KW-0805">Transcription regulation</keyword>
<comment type="caution">
    <text evidence="6">The sequence shown here is derived from an EMBL/GenBank/DDBJ whole genome shotgun (WGS) entry which is preliminary data.</text>
</comment>
<evidence type="ECO:0000313" key="7">
    <source>
        <dbReference type="Proteomes" id="UP000315295"/>
    </source>
</evidence>
<evidence type="ECO:0000256" key="3">
    <source>
        <dbReference type="ARBA" id="ARBA00023163"/>
    </source>
</evidence>
<dbReference type="InterPro" id="IPR005202">
    <property type="entry name" value="TF_GRAS"/>
</dbReference>
<dbReference type="EMBL" id="VIEB01000406">
    <property type="protein sequence ID" value="TQD91904.1"/>
    <property type="molecule type" value="Genomic_DNA"/>
</dbReference>
<proteinExistence type="inferred from homology"/>
<evidence type="ECO:0000313" key="6">
    <source>
        <dbReference type="EMBL" id="TQD91904.1"/>
    </source>
</evidence>
<comment type="subcellular location">
    <subcellularLocation>
        <location evidence="1">Nucleus</location>
    </subcellularLocation>
</comment>
<keyword evidence="7" id="KW-1185">Reference proteome</keyword>
<comment type="similarity">
    <text evidence="5">Belongs to the GRAS family.</text>
</comment>
<organism evidence="6 7">
    <name type="scientific">Malus baccata</name>
    <name type="common">Siberian crab apple</name>
    <name type="synonym">Pyrus baccata</name>
    <dbReference type="NCBI Taxonomy" id="106549"/>
    <lineage>
        <taxon>Eukaryota</taxon>
        <taxon>Viridiplantae</taxon>
        <taxon>Streptophyta</taxon>
        <taxon>Embryophyta</taxon>
        <taxon>Tracheophyta</taxon>
        <taxon>Spermatophyta</taxon>
        <taxon>Magnoliopsida</taxon>
        <taxon>eudicotyledons</taxon>
        <taxon>Gunneridae</taxon>
        <taxon>Pentapetalae</taxon>
        <taxon>rosids</taxon>
        <taxon>fabids</taxon>
        <taxon>Rosales</taxon>
        <taxon>Rosaceae</taxon>
        <taxon>Amygdaloideae</taxon>
        <taxon>Maleae</taxon>
        <taxon>Malus</taxon>
    </lineage>
</organism>
<keyword evidence="3" id="KW-0804">Transcription</keyword>
<name>A0A540LZI8_MALBA</name>
<comment type="caution">
    <text evidence="5">Lacks conserved residue(s) required for the propagation of feature annotation.</text>
</comment>
<dbReference type="Pfam" id="PF03514">
    <property type="entry name" value="GRAS"/>
    <property type="match status" value="1"/>
</dbReference>
<evidence type="ECO:0000256" key="4">
    <source>
        <dbReference type="ARBA" id="ARBA00023242"/>
    </source>
</evidence>
<evidence type="ECO:0000256" key="2">
    <source>
        <dbReference type="ARBA" id="ARBA00023015"/>
    </source>
</evidence>